<dbReference type="AlphaFoldDB" id="A0A699XQV1"/>
<gene>
    <name evidence="1" type="ORF">Tci_932659</name>
</gene>
<reference evidence="1" key="1">
    <citation type="journal article" date="2019" name="Sci. Rep.">
        <title>Draft genome of Tanacetum cinerariifolium, the natural source of mosquito coil.</title>
        <authorList>
            <person name="Yamashiro T."/>
            <person name="Shiraishi A."/>
            <person name="Satake H."/>
            <person name="Nakayama K."/>
        </authorList>
    </citation>
    <scope>NUCLEOTIDE SEQUENCE</scope>
</reference>
<organism evidence="1">
    <name type="scientific">Tanacetum cinerariifolium</name>
    <name type="common">Dalmatian daisy</name>
    <name type="synonym">Chrysanthemum cinerariifolium</name>
    <dbReference type="NCBI Taxonomy" id="118510"/>
    <lineage>
        <taxon>Eukaryota</taxon>
        <taxon>Viridiplantae</taxon>
        <taxon>Streptophyta</taxon>
        <taxon>Embryophyta</taxon>
        <taxon>Tracheophyta</taxon>
        <taxon>Spermatophyta</taxon>
        <taxon>Magnoliopsida</taxon>
        <taxon>eudicotyledons</taxon>
        <taxon>Gunneridae</taxon>
        <taxon>Pentapetalae</taxon>
        <taxon>asterids</taxon>
        <taxon>campanulids</taxon>
        <taxon>Asterales</taxon>
        <taxon>Asteraceae</taxon>
        <taxon>Asteroideae</taxon>
        <taxon>Anthemideae</taxon>
        <taxon>Anthemidinae</taxon>
        <taxon>Tanacetum</taxon>
    </lineage>
</organism>
<feature type="non-terminal residue" evidence="1">
    <location>
        <position position="79"/>
    </location>
</feature>
<comment type="caution">
    <text evidence="1">The sequence shown here is derived from an EMBL/GenBank/DDBJ whole genome shotgun (WGS) entry which is preliminary data.</text>
</comment>
<proteinExistence type="predicted"/>
<protein>
    <submittedName>
        <fullName evidence="1">Uncharacterized protein</fullName>
    </submittedName>
</protein>
<dbReference type="EMBL" id="BKCJ011881121">
    <property type="protein sequence ID" value="GFD60690.1"/>
    <property type="molecule type" value="Genomic_DNA"/>
</dbReference>
<name>A0A699XQV1_TANCI</name>
<accession>A0A699XQV1</accession>
<evidence type="ECO:0000313" key="1">
    <source>
        <dbReference type="EMBL" id="GFD60690.1"/>
    </source>
</evidence>
<sequence length="79" mass="8431">AGGAGQDDVEQRLAFGHAEGAGCFDFAWWHGLDGAAQDFGDVGRGVQRHDQGGAEERLAQVRPQRALGDDVELRQAVID</sequence>
<feature type="non-terminal residue" evidence="1">
    <location>
        <position position="1"/>
    </location>
</feature>